<evidence type="ECO:0000313" key="2">
    <source>
        <dbReference type="EMBL" id="TGY90436.1"/>
    </source>
</evidence>
<dbReference type="Pfam" id="PF04168">
    <property type="entry name" value="Alpha-E"/>
    <property type="match status" value="1"/>
</dbReference>
<dbReference type="PANTHER" id="PTHR34595">
    <property type="entry name" value="BLR5612 PROTEIN"/>
    <property type="match status" value="1"/>
</dbReference>
<dbReference type="AlphaFoldDB" id="A0A4S2H4A3"/>
<sequence>MPAKGEGQKIPGSSVNLLSRFAENAFWIGRYVERAENLARLIAVTEALSAGNDDTESWTSLLQTFFDEPAYEATGRSRTGLSISRWYILDKDNPNSVISALTLARENARALRHIIPTEMWRQINMLHGTVEGLTARKVTLPRLNEICESIRLGCQAHFGVVDSTWYRDEAWLFHKLGCELERADQTTRLMDISNFKLMALGEDGAIPTGAWWNSLLRQASGYQAFRRKHRVNVDPADAAAFLLFDSDFPRSVRLSMLQAFSRLDDLETDYSAPPDQALVVARTALATRMQDRPEALVGHGLHTYLDEVQRDLNGFANAIASRYFGSG</sequence>
<gene>
    <name evidence="2" type="ORF">E5163_04775</name>
</gene>
<dbReference type="EMBL" id="SRXW01000001">
    <property type="protein sequence ID" value="TGY90436.1"/>
    <property type="molecule type" value="Genomic_DNA"/>
</dbReference>
<comment type="caution">
    <text evidence="2">The sequence shown here is derived from an EMBL/GenBank/DDBJ whole genome shotgun (WGS) entry which is preliminary data.</text>
</comment>
<dbReference type="OrthoDB" id="9803532at2"/>
<dbReference type="Proteomes" id="UP000308054">
    <property type="component" value="Unassembled WGS sequence"/>
</dbReference>
<proteinExistence type="predicted"/>
<dbReference type="PANTHER" id="PTHR34595:SF7">
    <property type="entry name" value="SLL1039 PROTEIN"/>
    <property type="match status" value="1"/>
</dbReference>
<dbReference type="InterPro" id="IPR051680">
    <property type="entry name" value="ATP-dep_Glu-Cys_Ligase-2"/>
</dbReference>
<keyword evidence="3" id="KW-1185">Reference proteome</keyword>
<evidence type="ECO:0000259" key="1">
    <source>
        <dbReference type="Pfam" id="PF04168"/>
    </source>
</evidence>
<feature type="domain" description="DUF403" evidence="1">
    <location>
        <begin position="17"/>
        <end position="324"/>
    </location>
</feature>
<evidence type="ECO:0000313" key="3">
    <source>
        <dbReference type="Proteomes" id="UP000308054"/>
    </source>
</evidence>
<accession>A0A4S2H4A3</accession>
<organism evidence="2 3">
    <name type="scientific">Marinicauda algicola</name>
    <dbReference type="NCBI Taxonomy" id="2029849"/>
    <lineage>
        <taxon>Bacteria</taxon>
        <taxon>Pseudomonadati</taxon>
        <taxon>Pseudomonadota</taxon>
        <taxon>Alphaproteobacteria</taxon>
        <taxon>Maricaulales</taxon>
        <taxon>Maricaulaceae</taxon>
        <taxon>Marinicauda</taxon>
    </lineage>
</organism>
<reference evidence="2 3" key="1">
    <citation type="journal article" date="2017" name="Int. J. Syst. Evol. Microbiol.">
        <title>Marinicauda algicola sp. nov., isolated from a marine red alga Rhodosorus marinus.</title>
        <authorList>
            <person name="Jeong S.E."/>
            <person name="Jeon S.H."/>
            <person name="Chun B.H."/>
            <person name="Kim D.W."/>
            <person name="Jeon C.O."/>
        </authorList>
    </citation>
    <scope>NUCLEOTIDE SEQUENCE [LARGE SCALE GENOMIC DNA]</scope>
    <source>
        <strain evidence="2 3">JCM 31718</strain>
    </source>
</reference>
<name>A0A4S2H4A3_9PROT</name>
<dbReference type="InterPro" id="IPR007296">
    <property type="entry name" value="DUF403"/>
</dbReference>
<protein>
    <submittedName>
        <fullName evidence="2">Alpha-E domain-containing protein</fullName>
    </submittedName>
</protein>
<dbReference type="RefSeq" id="WP_135994935.1">
    <property type="nucleotide sequence ID" value="NZ_SRXW01000001.1"/>
</dbReference>